<dbReference type="Proteomes" id="UP000235392">
    <property type="component" value="Unassembled WGS sequence"/>
</dbReference>
<evidence type="ECO:0000256" key="1">
    <source>
        <dbReference type="SAM" id="MobiDB-lite"/>
    </source>
</evidence>
<feature type="compositionally biased region" description="Low complexity" evidence="1">
    <location>
        <begin position="42"/>
        <end position="54"/>
    </location>
</feature>
<protein>
    <submittedName>
        <fullName evidence="2">Uncharacterized protein</fullName>
    </submittedName>
</protein>
<evidence type="ECO:0000313" key="2">
    <source>
        <dbReference type="EMBL" id="PLW07311.1"/>
    </source>
</evidence>
<dbReference type="AlphaFoldDB" id="A0A2N5S245"/>
<dbReference type="EMBL" id="PGCI01001140">
    <property type="protein sequence ID" value="PLW07311.1"/>
    <property type="molecule type" value="Genomic_DNA"/>
</dbReference>
<feature type="region of interest" description="Disordered" evidence="1">
    <location>
        <begin position="1"/>
        <end position="127"/>
    </location>
</feature>
<comment type="caution">
    <text evidence="2">The sequence shown here is derived from an EMBL/GenBank/DDBJ whole genome shotgun (WGS) entry which is preliminary data.</text>
</comment>
<feature type="compositionally biased region" description="Basic and acidic residues" evidence="1">
    <location>
        <begin position="102"/>
        <end position="127"/>
    </location>
</feature>
<name>A0A2N5S245_9BASI</name>
<reference evidence="2 3" key="1">
    <citation type="submission" date="2017-11" db="EMBL/GenBank/DDBJ databases">
        <title>De novo assembly and phasing of dikaryotic genomes from two isolates of Puccinia coronata f. sp. avenae, the causal agent of oat crown rust.</title>
        <authorList>
            <person name="Miller M.E."/>
            <person name="Zhang Y."/>
            <person name="Omidvar V."/>
            <person name="Sperschneider J."/>
            <person name="Schwessinger B."/>
            <person name="Raley C."/>
            <person name="Palmer J.M."/>
            <person name="Garnica D."/>
            <person name="Upadhyaya N."/>
            <person name="Rathjen J."/>
            <person name="Taylor J.M."/>
            <person name="Park R.F."/>
            <person name="Dodds P.N."/>
            <person name="Hirsch C.D."/>
            <person name="Kianian S.F."/>
            <person name="Figueroa M."/>
        </authorList>
    </citation>
    <scope>NUCLEOTIDE SEQUENCE [LARGE SCALE GENOMIC DNA]</scope>
    <source>
        <strain evidence="2">12SD80</strain>
    </source>
</reference>
<feature type="compositionally biased region" description="Polar residues" evidence="1">
    <location>
        <begin position="10"/>
        <end position="19"/>
    </location>
</feature>
<organism evidence="2 3">
    <name type="scientific">Puccinia coronata f. sp. avenae</name>
    <dbReference type="NCBI Taxonomy" id="200324"/>
    <lineage>
        <taxon>Eukaryota</taxon>
        <taxon>Fungi</taxon>
        <taxon>Dikarya</taxon>
        <taxon>Basidiomycota</taxon>
        <taxon>Pucciniomycotina</taxon>
        <taxon>Pucciniomycetes</taxon>
        <taxon>Pucciniales</taxon>
        <taxon>Pucciniaceae</taxon>
        <taxon>Puccinia</taxon>
    </lineage>
</organism>
<feature type="compositionally biased region" description="Acidic residues" evidence="1">
    <location>
        <begin position="76"/>
        <end position="101"/>
    </location>
</feature>
<accession>A0A2N5S245</accession>
<evidence type="ECO:0000313" key="3">
    <source>
        <dbReference type="Proteomes" id="UP000235392"/>
    </source>
</evidence>
<gene>
    <name evidence="2" type="ORF">PCASD_25128</name>
</gene>
<feature type="compositionally biased region" description="Basic and acidic residues" evidence="1">
    <location>
        <begin position="62"/>
        <end position="75"/>
    </location>
</feature>
<proteinExistence type="predicted"/>
<sequence>MDGMTLMEKTLTNAGSTGMSGPVGSSVAGGNSKSLGGGGGKKASTSKKQAGSSKQHPARSPVKQDSREDDLRFELALDELELDQQIDDQVVDEDDDWEDEPAGWKDELLDHDIDRDDSDSLDHQFVL</sequence>